<dbReference type="AlphaFoldDB" id="A0A399D6R6"/>
<reference evidence="2 3" key="1">
    <citation type="journal article" date="2015" name="Int. J. Syst. Evol. Microbiol.">
        <title>Mariniphaga sediminis sp. nov., isolated from coastal sediment.</title>
        <authorList>
            <person name="Wang F.Q."/>
            <person name="Shen Q.Y."/>
            <person name="Chen G.J."/>
            <person name="Du Z.J."/>
        </authorList>
    </citation>
    <scope>NUCLEOTIDE SEQUENCE [LARGE SCALE GENOMIC DNA]</scope>
    <source>
        <strain evidence="2 3">SY21</strain>
    </source>
</reference>
<dbReference type="SUPFAM" id="SSF48208">
    <property type="entry name" value="Six-hairpin glycosidases"/>
    <property type="match status" value="1"/>
</dbReference>
<comment type="caution">
    <text evidence="2">The sequence shown here is derived from an EMBL/GenBank/DDBJ whole genome shotgun (WGS) entry which is preliminary data.</text>
</comment>
<proteinExistence type="predicted"/>
<evidence type="ECO:0000313" key="3">
    <source>
        <dbReference type="Proteomes" id="UP000266441"/>
    </source>
</evidence>
<feature type="transmembrane region" description="Helical" evidence="1">
    <location>
        <begin position="21"/>
        <end position="40"/>
    </location>
</feature>
<dbReference type="OrthoDB" id="2765619at2"/>
<name>A0A399D6R6_9BACT</name>
<dbReference type="EMBL" id="QWET01000001">
    <property type="protein sequence ID" value="RIH67237.1"/>
    <property type="molecule type" value="Genomic_DNA"/>
</dbReference>
<keyword evidence="3" id="KW-1185">Reference proteome</keyword>
<dbReference type="GO" id="GO:0005975">
    <property type="term" value="P:carbohydrate metabolic process"/>
    <property type="evidence" value="ECO:0007669"/>
    <property type="project" value="InterPro"/>
</dbReference>
<sequence>MIRKKDKTKNVKSSNTKINNISRNAYIFFLLSGLFAVLLFSSCNKQKVLHIYGVQDNDLVKILEEQKIKVELYSNVLNAAKSARRGEGVLILADNYPKSQVDVDEQLFQIIKEKELRAYIEFPSEIPGVSLSKIKKAKAERAVVNSDFFGGFPDSLSILGINGLHYISTPSEINKAHIVAAKVAGFDSAIFGLPEKYFPLLFEMENERVLVATTNLSRFVSGRYAPAKEWAATWSGILEFVLPGVKLEPLHWEPVVKPSYAKADLLPEDFQRNSILRGVEWYKNARMLIPHNYEDSLTQLIESGIEKIQWNSEMPIGDGSNGVFECIFSEIDENGKQPIGIMERGDCVSETAMAFATAGRVFGNNEYTSTAGNLLDYYLFQSIATKDEYGNPEHDAYGLIPWGISNYAWYKANYGDDNARFLLAAWTTAAFTDSDRWDEIMMKSLIALLRTTGQNGFRGGRIDLPDLDKNNWEYYFNRKIINPSPHFECYLWACFLWAYDKTGDTLFLERAKKGILKMMELYPDKWRWTNGLAQEKARMILPLSWLVRVEDTAENREMLFTLINDFLKLQDKSGAIREELGEIKMGRYPPPQSNKAYGTTEASLIAQNGDPVSDLLYTTNFAFLGMHEAAYATKDPKIIQATDKLAEFLCRIQVESKGHPELDGGWMRSFDYERFEHWGSNADHGWGAWAIETGWTQGWITSILALRELDTSIWDLTKDSKIAIHHKKLKEELLPQK</sequence>
<evidence type="ECO:0000256" key="1">
    <source>
        <dbReference type="SAM" id="Phobius"/>
    </source>
</evidence>
<keyword evidence="1" id="KW-0472">Membrane</keyword>
<dbReference type="RefSeq" id="WP_119348261.1">
    <property type="nucleotide sequence ID" value="NZ_QWET01000001.1"/>
</dbReference>
<dbReference type="Proteomes" id="UP000266441">
    <property type="component" value="Unassembled WGS sequence"/>
</dbReference>
<keyword evidence="1" id="KW-1133">Transmembrane helix</keyword>
<protein>
    <submittedName>
        <fullName evidence="2">Uncharacterized protein</fullName>
    </submittedName>
</protein>
<dbReference type="InterPro" id="IPR008928">
    <property type="entry name" value="6-hairpin_glycosidase_sf"/>
</dbReference>
<keyword evidence="1" id="KW-0812">Transmembrane</keyword>
<evidence type="ECO:0000313" key="2">
    <source>
        <dbReference type="EMBL" id="RIH67237.1"/>
    </source>
</evidence>
<gene>
    <name evidence="2" type="ORF">D1164_02100</name>
</gene>
<organism evidence="2 3">
    <name type="scientific">Mariniphaga sediminis</name>
    <dbReference type="NCBI Taxonomy" id="1628158"/>
    <lineage>
        <taxon>Bacteria</taxon>
        <taxon>Pseudomonadati</taxon>
        <taxon>Bacteroidota</taxon>
        <taxon>Bacteroidia</taxon>
        <taxon>Marinilabiliales</taxon>
        <taxon>Prolixibacteraceae</taxon>
        <taxon>Mariniphaga</taxon>
    </lineage>
</organism>
<accession>A0A399D6R6</accession>